<evidence type="ECO:0000313" key="1">
    <source>
        <dbReference type="Ensembl" id="ENSSLDP00000005743.1"/>
    </source>
</evidence>
<name>A0A3B4WYB8_SERLL</name>
<dbReference type="Ensembl" id="ENSSLDT00000005938.1">
    <property type="protein sequence ID" value="ENSSLDP00000005743.1"/>
    <property type="gene ID" value="ENSSLDG00000004594.1"/>
</dbReference>
<organism evidence="1 2">
    <name type="scientific">Seriola lalandi dorsalis</name>
    <dbReference type="NCBI Taxonomy" id="1841481"/>
    <lineage>
        <taxon>Eukaryota</taxon>
        <taxon>Metazoa</taxon>
        <taxon>Chordata</taxon>
        <taxon>Craniata</taxon>
        <taxon>Vertebrata</taxon>
        <taxon>Euteleostomi</taxon>
        <taxon>Actinopterygii</taxon>
        <taxon>Neopterygii</taxon>
        <taxon>Teleostei</taxon>
        <taxon>Neoteleostei</taxon>
        <taxon>Acanthomorphata</taxon>
        <taxon>Carangaria</taxon>
        <taxon>Carangiformes</taxon>
        <taxon>Carangidae</taxon>
        <taxon>Seriola</taxon>
    </lineage>
</organism>
<evidence type="ECO:0000313" key="2">
    <source>
        <dbReference type="Proteomes" id="UP000261360"/>
    </source>
</evidence>
<reference evidence="1" key="1">
    <citation type="submission" date="2025-08" db="UniProtKB">
        <authorList>
            <consortium name="Ensembl"/>
        </authorList>
    </citation>
    <scope>IDENTIFICATION</scope>
</reference>
<dbReference type="AlphaFoldDB" id="A0A3B4WYB8"/>
<dbReference type="Proteomes" id="UP000261360">
    <property type="component" value="Unplaced"/>
</dbReference>
<accession>A0A3B4WYB8</accession>
<sequence length="51" mass="5788">MCTEKQQKEYPFDKSLYCICVKDRNSCTEKVIDDITSLGFFSGFGKILSGL</sequence>
<protein>
    <submittedName>
        <fullName evidence="1">Uncharacterized protein</fullName>
    </submittedName>
</protein>
<proteinExistence type="predicted"/>
<reference evidence="1" key="2">
    <citation type="submission" date="2025-09" db="UniProtKB">
        <authorList>
            <consortium name="Ensembl"/>
        </authorList>
    </citation>
    <scope>IDENTIFICATION</scope>
</reference>
<keyword evidence="2" id="KW-1185">Reference proteome</keyword>